<dbReference type="NCBIfam" id="TIGR00594">
    <property type="entry name" value="polc"/>
    <property type="match status" value="1"/>
</dbReference>
<evidence type="ECO:0000259" key="8">
    <source>
        <dbReference type="SMART" id="SM00481"/>
    </source>
</evidence>
<dbReference type="EMBL" id="JANQAO010000004">
    <property type="protein sequence ID" value="MDM5148180.1"/>
    <property type="molecule type" value="Genomic_DNA"/>
</dbReference>
<sequence length="1123" mass="123633">MSRKSDFIHLRVYSEYSMNDGAARLGAVVARAAELNMPALGLADMGNMFGAVKFFNACRQHGVKPIIGCEVTVNDGDSNFAVPLFCMNAVGYKNLSRLLTRAYDKEEGGSGVLHVSWLENTDITTGLIALSGGARGDIGRKLLEGQQDAALAAARCWAARFPERFYVEVWRTTDDDPLAAALSVLAAKVGLPVVATHPVQCVRAEETQMLEVRRCIAHNWQLNDEARGKPFSDKPYLLSPADMQQRFADMPEALANSVEIARRCNFSYHLGEHFLPRLEQLEGENPADALMRLSTEGLLLRLQSDTIPDEYEKRLAHEIGVINSMGFADYYLIVSDFVGWAKQESIPVGPGRGSGAGSLAAYALGITDLDPIFYGLLFERFLNPERVSMPDFDIDFCIDGRDRVIRYVMEKYGVDRVAQIVTFGQIGARGAVRDVGRVLGYPYGFSDRIARLIPFAPDMTLKRAVKESPPLAEEINNDEEVAHLYELSQQVEGLPRNIGTHAGGVLIAPAPIVDFCPLYAAADTGSAVSQLDMNDIEKVGLVKFDFLGLKTLTIIDKAEKLIRNSGLGAPDFSLEKILTDDVKAYDLYARGDTLGVFQCESRGMRSLMRRLKPDRFGDIVALMALFRPGPLDSGMADDYIRRKNGESDVTYPHTVLEDALRETYGVFVYQEQVMEAARLLSGYSLGEADLLRRAIGKKKADEMAAQRQRFVEGAKDKLAEGKSSALFDQIQSFADYAFNKSHAAAYALLSYRTAYLKAHYPAAFYAAVMSADAGDTERLKILTNSARNVDIVVLPPDINTGGRDFFTPDARHIAYSLQAIKGVGGGVVDEIERARGNKPFANLFDCCRRLHGTRQITQAALENLICAGAFDSLHDNRAAVLDSLPAALEEAARGGMGLFGDTGNALIDRGKWGAYETLANELKALGFALTGSFYTLYQDFLRDVPLQPPRLSEVNAKSSSCRIAGVYNGTMTPAKMRRGGREIIILQDDSAAAFEVVVDAVMLKKMGKLEEQQALLIVEGNVSNGMHNAAPRVFADRLYTRDDFVIERARRLVLSCTADTPVEKLHEELNFAQDAAGHCEIILNYADQTLRCAISLGDKWSPSEKLCNRLREMTPNIKVKVEY</sequence>
<keyword evidence="5" id="KW-0235">DNA replication</keyword>
<name>A0ABT7QNQ4_9GAMM</name>
<evidence type="ECO:0000256" key="7">
    <source>
        <dbReference type="ARBA" id="ARBA00049244"/>
    </source>
</evidence>
<protein>
    <recommendedName>
        <fullName evidence="2">DNA polymerase III subunit alpha</fullName>
        <ecNumber evidence="1">2.7.7.7</ecNumber>
    </recommendedName>
</protein>
<dbReference type="SUPFAM" id="SSF89550">
    <property type="entry name" value="PHP domain-like"/>
    <property type="match status" value="1"/>
</dbReference>
<feature type="domain" description="Polymerase/histidinol phosphatase N-terminal" evidence="8">
    <location>
        <begin position="8"/>
        <end position="75"/>
    </location>
</feature>
<dbReference type="GO" id="GO:0003887">
    <property type="term" value="F:DNA-directed DNA polymerase activity"/>
    <property type="evidence" value="ECO:0007669"/>
    <property type="project" value="UniProtKB-EC"/>
</dbReference>
<dbReference type="InterPro" id="IPR004805">
    <property type="entry name" value="DnaE2/DnaE/PolC"/>
</dbReference>
<evidence type="ECO:0000256" key="3">
    <source>
        <dbReference type="ARBA" id="ARBA00022679"/>
    </source>
</evidence>
<comment type="catalytic activity">
    <reaction evidence="7">
        <text>DNA(n) + a 2'-deoxyribonucleoside 5'-triphosphate = DNA(n+1) + diphosphate</text>
        <dbReference type="Rhea" id="RHEA:22508"/>
        <dbReference type="Rhea" id="RHEA-COMP:17339"/>
        <dbReference type="Rhea" id="RHEA-COMP:17340"/>
        <dbReference type="ChEBI" id="CHEBI:33019"/>
        <dbReference type="ChEBI" id="CHEBI:61560"/>
        <dbReference type="ChEBI" id="CHEBI:173112"/>
        <dbReference type="EC" id="2.7.7.7"/>
    </reaction>
</comment>
<dbReference type="Gene3D" id="3.20.20.140">
    <property type="entry name" value="Metal-dependent hydrolases"/>
    <property type="match status" value="1"/>
</dbReference>
<dbReference type="PANTHER" id="PTHR32294">
    <property type="entry name" value="DNA POLYMERASE III SUBUNIT ALPHA"/>
    <property type="match status" value="1"/>
</dbReference>
<keyword evidence="10" id="KW-1185">Reference proteome</keyword>
<dbReference type="Pfam" id="PF17657">
    <property type="entry name" value="DNA_pol3_finger"/>
    <property type="match status" value="1"/>
</dbReference>
<dbReference type="SMART" id="SM00481">
    <property type="entry name" value="POLIIIAc"/>
    <property type="match status" value="1"/>
</dbReference>
<keyword evidence="3 9" id="KW-0808">Transferase</keyword>
<evidence type="ECO:0000256" key="2">
    <source>
        <dbReference type="ARBA" id="ARBA00019114"/>
    </source>
</evidence>
<dbReference type="InterPro" id="IPR011708">
    <property type="entry name" value="DNA_pol3_alpha_NTPase_dom"/>
</dbReference>
<dbReference type="EC" id="2.7.7.7" evidence="1"/>
<dbReference type="Gene3D" id="1.10.150.870">
    <property type="match status" value="1"/>
</dbReference>
<dbReference type="Pfam" id="PF14579">
    <property type="entry name" value="HHH_6"/>
    <property type="match status" value="1"/>
</dbReference>
<dbReference type="Pfam" id="PF07733">
    <property type="entry name" value="DNA_pol3_alpha"/>
    <property type="match status" value="1"/>
</dbReference>
<dbReference type="InterPro" id="IPR040982">
    <property type="entry name" value="DNA_pol3_finger"/>
</dbReference>
<keyword evidence="4 9" id="KW-0548">Nucleotidyltransferase</keyword>
<proteinExistence type="predicted"/>
<dbReference type="InterPro" id="IPR016195">
    <property type="entry name" value="Pol/histidinol_Pase-like"/>
</dbReference>
<gene>
    <name evidence="9" type="primary">dnaE</name>
    <name evidence="9" type="ORF">NQX30_07400</name>
</gene>
<dbReference type="InterPro" id="IPR003141">
    <property type="entry name" value="Pol/His_phosphatase_N"/>
</dbReference>
<dbReference type="Pfam" id="PF02811">
    <property type="entry name" value="PHP"/>
    <property type="match status" value="1"/>
</dbReference>
<dbReference type="NCBIfam" id="NF004226">
    <property type="entry name" value="PRK05673.1"/>
    <property type="match status" value="1"/>
</dbReference>
<keyword evidence="6" id="KW-0239">DNA-directed DNA polymerase</keyword>
<reference evidence="9" key="1">
    <citation type="submission" date="2022-08" db="EMBL/GenBank/DDBJ databases">
        <authorList>
            <person name="Dzunkova M."/>
            <person name="La Clair J."/>
            <person name="Tyml T."/>
            <person name="Doud D."/>
            <person name="Schulz F."/>
            <person name="Piquer S."/>
            <person name="Porcel Sanchis D."/>
            <person name="Osborn A."/>
            <person name="Robinson D."/>
            <person name="Louie K.B."/>
            <person name="Bowen B.P."/>
            <person name="Bowers R."/>
            <person name="Lee J."/>
            <person name="Arnau Llombart V."/>
            <person name="Diaz Villanueva W."/>
            <person name="Gosliner T."/>
            <person name="Northen T."/>
            <person name="Cheng J.-F."/>
            <person name="Burkart M.D."/>
            <person name="Woyke T."/>
        </authorList>
    </citation>
    <scope>NUCLEOTIDE SEQUENCE</scope>
    <source>
        <strain evidence="9">Df01</strain>
    </source>
</reference>
<dbReference type="InterPro" id="IPR041931">
    <property type="entry name" value="DNA_pol3_alpha_thumb_dom"/>
</dbReference>
<dbReference type="InterPro" id="IPR029460">
    <property type="entry name" value="DNAPol_HHH"/>
</dbReference>
<evidence type="ECO:0000256" key="4">
    <source>
        <dbReference type="ARBA" id="ARBA00022695"/>
    </source>
</evidence>
<dbReference type="PANTHER" id="PTHR32294:SF0">
    <property type="entry name" value="DNA POLYMERASE III SUBUNIT ALPHA"/>
    <property type="match status" value="1"/>
</dbReference>
<evidence type="ECO:0000256" key="1">
    <source>
        <dbReference type="ARBA" id="ARBA00012417"/>
    </source>
</evidence>
<dbReference type="Proteomes" id="UP001168167">
    <property type="component" value="Unassembled WGS sequence"/>
</dbReference>
<evidence type="ECO:0000313" key="10">
    <source>
        <dbReference type="Proteomes" id="UP001168167"/>
    </source>
</evidence>
<evidence type="ECO:0000256" key="5">
    <source>
        <dbReference type="ARBA" id="ARBA00022705"/>
    </source>
</evidence>
<comment type="caution">
    <text evidence="9">The sequence shown here is derived from an EMBL/GenBank/DDBJ whole genome shotgun (WGS) entry which is preliminary data.</text>
</comment>
<accession>A0ABT7QNQ4</accession>
<dbReference type="InterPro" id="IPR004013">
    <property type="entry name" value="PHP_dom"/>
</dbReference>
<evidence type="ECO:0000313" key="9">
    <source>
        <dbReference type="EMBL" id="MDM5148180.1"/>
    </source>
</evidence>
<organism evidence="9 10">
    <name type="scientific">Candidatus Doriopsillibacter californiensis</name>
    <dbReference type="NCBI Taxonomy" id="2970740"/>
    <lineage>
        <taxon>Bacteria</taxon>
        <taxon>Pseudomonadati</taxon>
        <taxon>Pseudomonadota</taxon>
        <taxon>Gammaproteobacteria</taxon>
        <taxon>Candidatus Tethybacterales</taxon>
        <taxon>Candidatus Persebacteraceae</taxon>
        <taxon>Candidatus Doriopsillibacter</taxon>
    </lineage>
</organism>
<dbReference type="Gene3D" id="1.10.10.1600">
    <property type="entry name" value="Bacterial DNA polymerase III alpha subunit, thumb domain"/>
    <property type="match status" value="1"/>
</dbReference>
<reference evidence="9" key="2">
    <citation type="journal article" date="2023" name="Microbiome">
        <title>Synthase-selected sorting approach identifies a beta-lactone synthase in a nudibranch symbiotic bacterium.</title>
        <authorList>
            <person name="Dzunkova M."/>
            <person name="La Clair J.J."/>
            <person name="Tyml T."/>
            <person name="Doud D."/>
            <person name="Schulz F."/>
            <person name="Piquer-Esteban S."/>
            <person name="Porcel Sanchis D."/>
            <person name="Osborn A."/>
            <person name="Robinson D."/>
            <person name="Louie K.B."/>
            <person name="Bowen B.P."/>
            <person name="Bowers R.M."/>
            <person name="Lee J."/>
            <person name="Arnau V."/>
            <person name="Diaz-Villanueva W."/>
            <person name="Stepanauskas R."/>
            <person name="Gosliner T."/>
            <person name="Date S.V."/>
            <person name="Northen T.R."/>
            <person name="Cheng J.F."/>
            <person name="Burkart M.D."/>
            <person name="Woyke T."/>
        </authorList>
    </citation>
    <scope>NUCLEOTIDE SEQUENCE</scope>
    <source>
        <strain evidence="9">Df01</strain>
    </source>
</reference>
<evidence type="ECO:0000256" key="6">
    <source>
        <dbReference type="ARBA" id="ARBA00022932"/>
    </source>
</evidence>